<name>A0A7W3IXR1_9ACTN</name>
<dbReference type="Proteomes" id="UP000580910">
    <property type="component" value="Unassembled WGS sequence"/>
</dbReference>
<feature type="domain" description="N-acetyltransferase" evidence="3">
    <location>
        <begin position="1"/>
        <end position="163"/>
    </location>
</feature>
<evidence type="ECO:0000256" key="1">
    <source>
        <dbReference type="ARBA" id="ARBA00022679"/>
    </source>
</evidence>
<comment type="caution">
    <text evidence="4">The sequence shown here is derived from an EMBL/GenBank/DDBJ whole genome shotgun (WGS) entry which is preliminary data.</text>
</comment>
<dbReference type="InterPro" id="IPR000182">
    <property type="entry name" value="GNAT_dom"/>
</dbReference>
<dbReference type="Pfam" id="PF00583">
    <property type="entry name" value="Acetyltransf_1"/>
    <property type="match status" value="1"/>
</dbReference>
<keyword evidence="4" id="KW-0687">Ribonucleoprotein</keyword>
<evidence type="ECO:0000259" key="3">
    <source>
        <dbReference type="PROSITE" id="PS51186"/>
    </source>
</evidence>
<dbReference type="PROSITE" id="PS51186">
    <property type="entry name" value="GNAT"/>
    <property type="match status" value="1"/>
</dbReference>
<dbReference type="GO" id="GO:0005840">
    <property type="term" value="C:ribosome"/>
    <property type="evidence" value="ECO:0007669"/>
    <property type="project" value="UniProtKB-KW"/>
</dbReference>
<proteinExistence type="predicted"/>
<dbReference type="SUPFAM" id="SSF55729">
    <property type="entry name" value="Acyl-CoA N-acyltransferases (Nat)"/>
    <property type="match status" value="1"/>
</dbReference>
<gene>
    <name evidence="4" type="ORF">FB382_000869</name>
</gene>
<evidence type="ECO:0000313" key="4">
    <source>
        <dbReference type="EMBL" id="MBA8802578.1"/>
    </source>
</evidence>
<evidence type="ECO:0000313" key="5">
    <source>
        <dbReference type="Proteomes" id="UP000580910"/>
    </source>
</evidence>
<keyword evidence="2" id="KW-0012">Acyltransferase</keyword>
<dbReference type="PANTHER" id="PTHR43877">
    <property type="entry name" value="AMINOALKYLPHOSPHONATE N-ACETYLTRANSFERASE-RELATED-RELATED"/>
    <property type="match status" value="1"/>
</dbReference>
<accession>A0A7W3IXR1</accession>
<dbReference type="Gene3D" id="3.40.630.30">
    <property type="match status" value="1"/>
</dbReference>
<evidence type="ECO:0000256" key="2">
    <source>
        <dbReference type="ARBA" id="ARBA00023315"/>
    </source>
</evidence>
<organism evidence="4 5">
    <name type="scientific">Nocardioides ginsengisegetis</name>
    <dbReference type="NCBI Taxonomy" id="661491"/>
    <lineage>
        <taxon>Bacteria</taxon>
        <taxon>Bacillati</taxon>
        <taxon>Actinomycetota</taxon>
        <taxon>Actinomycetes</taxon>
        <taxon>Propionibacteriales</taxon>
        <taxon>Nocardioidaceae</taxon>
        <taxon>Nocardioides</taxon>
    </lineage>
</organism>
<dbReference type="InterPro" id="IPR050832">
    <property type="entry name" value="Bact_Acetyltransf"/>
</dbReference>
<dbReference type="EMBL" id="JACGXA010000001">
    <property type="protein sequence ID" value="MBA8802578.1"/>
    <property type="molecule type" value="Genomic_DNA"/>
</dbReference>
<reference evidence="4 5" key="1">
    <citation type="submission" date="2020-07" db="EMBL/GenBank/DDBJ databases">
        <title>Sequencing the genomes of 1000 actinobacteria strains.</title>
        <authorList>
            <person name="Klenk H.-P."/>
        </authorList>
    </citation>
    <scope>NUCLEOTIDE SEQUENCE [LARGE SCALE GENOMIC DNA]</scope>
    <source>
        <strain evidence="4 5">DSM 21349</strain>
    </source>
</reference>
<dbReference type="CDD" id="cd04301">
    <property type="entry name" value="NAT_SF"/>
    <property type="match status" value="1"/>
</dbReference>
<keyword evidence="4" id="KW-0689">Ribosomal protein</keyword>
<dbReference type="AlphaFoldDB" id="A0A7W3IXR1"/>
<dbReference type="GO" id="GO:0016747">
    <property type="term" value="F:acyltransferase activity, transferring groups other than amino-acyl groups"/>
    <property type="evidence" value="ECO:0007669"/>
    <property type="project" value="InterPro"/>
</dbReference>
<dbReference type="InterPro" id="IPR016181">
    <property type="entry name" value="Acyl_CoA_acyltransferase"/>
</dbReference>
<keyword evidence="1" id="KW-0808">Transferase</keyword>
<protein>
    <submittedName>
        <fullName evidence="4">Ribosomal protein S18 acetylase RimI-like enzyme</fullName>
    </submittedName>
</protein>
<keyword evidence="5" id="KW-1185">Reference proteome</keyword>
<sequence>MRIRRATPADHERAGDVTVAAYAPFTLGPADPYIARLRDAGTRDREAELWVATADSDDADLLGCVTLCPPGSPWREISTEDEGEFRMLAVAPQAQGQGVGEALVRLCLDRFAGEGCRGVAISSLPQMTAAHRLYDRLGFTRLPERDFDPIPGVHLIAFRVPLVPVAHGRP</sequence>
<dbReference type="RefSeq" id="WP_182537109.1">
    <property type="nucleotide sequence ID" value="NZ_JACGXA010000001.1"/>
</dbReference>